<accession>A0A0A8ZJU1</accession>
<sequence length="48" mass="5778">MWMMVKMKHHLSSEGCRSTWLWWSFLWTLVAIEQQFNALHITALIDEA</sequence>
<reference evidence="1" key="1">
    <citation type="submission" date="2014-09" db="EMBL/GenBank/DDBJ databases">
        <authorList>
            <person name="Magalhaes I.L.F."/>
            <person name="Oliveira U."/>
            <person name="Santos F.R."/>
            <person name="Vidigal T.H.D.A."/>
            <person name="Brescovit A.D."/>
            <person name="Santos A.J."/>
        </authorList>
    </citation>
    <scope>NUCLEOTIDE SEQUENCE</scope>
    <source>
        <tissue evidence="1">Shoot tissue taken approximately 20 cm above the soil surface</tissue>
    </source>
</reference>
<reference evidence="1" key="2">
    <citation type="journal article" date="2015" name="Data Brief">
        <title>Shoot transcriptome of the giant reed, Arundo donax.</title>
        <authorList>
            <person name="Barrero R.A."/>
            <person name="Guerrero F.D."/>
            <person name="Moolhuijzen P."/>
            <person name="Goolsby J.A."/>
            <person name="Tidwell J."/>
            <person name="Bellgard S.E."/>
            <person name="Bellgard M.I."/>
        </authorList>
    </citation>
    <scope>NUCLEOTIDE SEQUENCE</scope>
    <source>
        <tissue evidence="1">Shoot tissue taken approximately 20 cm above the soil surface</tissue>
    </source>
</reference>
<dbReference type="AlphaFoldDB" id="A0A0A8ZJU1"/>
<proteinExistence type="predicted"/>
<evidence type="ECO:0000313" key="1">
    <source>
        <dbReference type="EMBL" id="JAD37020.1"/>
    </source>
</evidence>
<dbReference type="EMBL" id="GBRH01260875">
    <property type="protein sequence ID" value="JAD37020.1"/>
    <property type="molecule type" value="Transcribed_RNA"/>
</dbReference>
<organism evidence="1">
    <name type="scientific">Arundo donax</name>
    <name type="common">Giant reed</name>
    <name type="synonym">Donax arundinaceus</name>
    <dbReference type="NCBI Taxonomy" id="35708"/>
    <lineage>
        <taxon>Eukaryota</taxon>
        <taxon>Viridiplantae</taxon>
        <taxon>Streptophyta</taxon>
        <taxon>Embryophyta</taxon>
        <taxon>Tracheophyta</taxon>
        <taxon>Spermatophyta</taxon>
        <taxon>Magnoliopsida</taxon>
        <taxon>Liliopsida</taxon>
        <taxon>Poales</taxon>
        <taxon>Poaceae</taxon>
        <taxon>PACMAD clade</taxon>
        <taxon>Arundinoideae</taxon>
        <taxon>Arundineae</taxon>
        <taxon>Arundo</taxon>
    </lineage>
</organism>
<name>A0A0A8ZJU1_ARUDO</name>
<protein>
    <submittedName>
        <fullName evidence="1">Uncharacterized protein</fullName>
    </submittedName>
</protein>